<keyword evidence="2" id="KW-1185">Reference proteome</keyword>
<protein>
    <submittedName>
        <fullName evidence="1">Host attachment protein</fullName>
    </submittedName>
</protein>
<dbReference type="Proteomes" id="UP000253862">
    <property type="component" value="Chromosome"/>
</dbReference>
<dbReference type="OrthoDB" id="329419at2"/>
<evidence type="ECO:0000313" key="1">
    <source>
        <dbReference type="EMBL" id="AXH30289.1"/>
    </source>
</evidence>
<evidence type="ECO:0000313" key="2">
    <source>
        <dbReference type="Proteomes" id="UP000253862"/>
    </source>
</evidence>
<proteinExistence type="predicted"/>
<name>A0A345JSJ3_9GAMM</name>
<gene>
    <name evidence="1" type="ORF">CGC43_06715</name>
</gene>
<accession>A0A345JSJ3</accession>
<dbReference type="InterPro" id="IPR019291">
    <property type="entry name" value="Host_attachment_protein"/>
</dbReference>
<sequence>MKKTTLLLVTNTSKAKIYDINGIKYTHIQDLEHPQSRLKTQQLITDSPGDYQTRKFIPSSDPHKQEQLHFAKVIVKFVEKMVKQKNYQKIILCAEPYFYGLLNQSFSNTLRPLIIKVIEKDYIPLPESKLNKTIEEIIHESV</sequence>
<organism evidence="1 2">
    <name type="scientific">Francisella opportunistica</name>
    <dbReference type="NCBI Taxonomy" id="2016517"/>
    <lineage>
        <taxon>Bacteria</taxon>
        <taxon>Pseudomonadati</taxon>
        <taxon>Pseudomonadota</taxon>
        <taxon>Gammaproteobacteria</taxon>
        <taxon>Thiotrichales</taxon>
        <taxon>Francisellaceae</taxon>
        <taxon>Francisella</taxon>
    </lineage>
</organism>
<dbReference type="AlphaFoldDB" id="A0A345JSJ3"/>
<reference evidence="1 2" key="1">
    <citation type="submission" date="2017-07" db="EMBL/GenBank/DDBJ databases">
        <title>Complete genome sequences and comparative analysis of the novel pathogen Francisella opportunistica.</title>
        <authorList>
            <person name="Dietrich E.A."/>
            <person name="Kingry L.C."/>
            <person name="Petersen J.M."/>
        </authorList>
    </citation>
    <scope>NUCLEOTIDE SEQUENCE [LARGE SCALE GENOMIC DNA]</scope>
    <source>
        <strain evidence="1 2">14-2155</strain>
    </source>
</reference>
<dbReference type="RefSeq" id="WP_071629554.1">
    <property type="nucleotide sequence ID" value="NZ_CP022375.1"/>
</dbReference>
<dbReference type="Pfam" id="PF10116">
    <property type="entry name" value="Host_attach"/>
    <property type="match status" value="1"/>
</dbReference>
<dbReference type="KEGG" id="foo:CGC45_06710"/>
<dbReference type="EMBL" id="CP022375">
    <property type="protein sequence ID" value="AXH30289.1"/>
    <property type="molecule type" value="Genomic_DNA"/>
</dbReference>